<dbReference type="AlphaFoldDB" id="A0A4R6SEK9"/>
<feature type="compositionally biased region" description="Basic and acidic residues" evidence="7">
    <location>
        <begin position="701"/>
        <end position="714"/>
    </location>
</feature>
<feature type="transmembrane region" description="Helical" evidence="8">
    <location>
        <begin position="212"/>
        <end position="235"/>
    </location>
</feature>
<dbReference type="EMBL" id="SNXZ01000003">
    <property type="protein sequence ID" value="TDP97486.1"/>
    <property type="molecule type" value="Genomic_DNA"/>
</dbReference>
<name>A0A4R6SEK9_LABRH</name>
<keyword evidence="3" id="KW-1003">Cell membrane</keyword>
<evidence type="ECO:0000256" key="8">
    <source>
        <dbReference type="SAM" id="Phobius"/>
    </source>
</evidence>
<dbReference type="InterPro" id="IPR004869">
    <property type="entry name" value="MMPL_dom"/>
</dbReference>
<feature type="transmembrane region" description="Helical" evidence="8">
    <location>
        <begin position="660"/>
        <end position="685"/>
    </location>
</feature>
<feature type="transmembrane region" description="Helical" evidence="8">
    <location>
        <begin position="290"/>
        <end position="313"/>
    </location>
</feature>
<evidence type="ECO:0000256" key="5">
    <source>
        <dbReference type="ARBA" id="ARBA00022989"/>
    </source>
</evidence>
<dbReference type="SUPFAM" id="SSF82866">
    <property type="entry name" value="Multidrug efflux transporter AcrB transmembrane domain"/>
    <property type="match status" value="2"/>
</dbReference>
<proteinExistence type="inferred from homology"/>
<keyword evidence="5 8" id="KW-1133">Transmembrane helix</keyword>
<organism evidence="10 11">
    <name type="scientific">Labedaea rhizosphaerae</name>
    <dbReference type="NCBI Taxonomy" id="598644"/>
    <lineage>
        <taxon>Bacteria</taxon>
        <taxon>Bacillati</taxon>
        <taxon>Actinomycetota</taxon>
        <taxon>Actinomycetes</taxon>
        <taxon>Pseudonocardiales</taxon>
        <taxon>Pseudonocardiaceae</taxon>
        <taxon>Labedaea</taxon>
    </lineage>
</organism>
<feature type="domain" description="SSD" evidence="9">
    <location>
        <begin position="212"/>
        <end position="344"/>
    </location>
</feature>
<evidence type="ECO:0000256" key="2">
    <source>
        <dbReference type="ARBA" id="ARBA00010157"/>
    </source>
</evidence>
<evidence type="ECO:0000256" key="7">
    <source>
        <dbReference type="SAM" id="MobiDB-lite"/>
    </source>
</evidence>
<feature type="transmembrane region" description="Helical" evidence="8">
    <location>
        <begin position="381"/>
        <end position="398"/>
    </location>
</feature>
<dbReference type="Gene3D" id="1.20.1640.10">
    <property type="entry name" value="Multidrug efflux transporter AcrB transmembrane domain"/>
    <property type="match status" value="2"/>
</dbReference>
<keyword evidence="6 8" id="KW-0472">Membrane</keyword>
<dbReference type="PROSITE" id="PS50156">
    <property type="entry name" value="SSD"/>
    <property type="match status" value="2"/>
</dbReference>
<evidence type="ECO:0000256" key="6">
    <source>
        <dbReference type="ARBA" id="ARBA00023136"/>
    </source>
</evidence>
<comment type="caution">
    <text evidence="10">The sequence shown here is derived from an EMBL/GenBank/DDBJ whole genome shotgun (WGS) entry which is preliminary data.</text>
</comment>
<gene>
    <name evidence="10" type="ORF">EV186_103450</name>
</gene>
<dbReference type="Pfam" id="PF03176">
    <property type="entry name" value="MMPL"/>
    <property type="match status" value="2"/>
</dbReference>
<feature type="transmembrane region" description="Helical" evidence="8">
    <location>
        <begin position="587"/>
        <end position="607"/>
    </location>
</feature>
<reference evidence="10 11" key="1">
    <citation type="submission" date="2019-03" db="EMBL/GenBank/DDBJ databases">
        <title>Genomic Encyclopedia of Type Strains, Phase IV (KMG-IV): sequencing the most valuable type-strain genomes for metagenomic binning, comparative biology and taxonomic classification.</title>
        <authorList>
            <person name="Goeker M."/>
        </authorList>
    </citation>
    <scope>NUCLEOTIDE SEQUENCE [LARGE SCALE GENOMIC DNA]</scope>
    <source>
        <strain evidence="10 11">DSM 45361</strain>
    </source>
</reference>
<dbReference type="PANTHER" id="PTHR33406">
    <property type="entry name" value="MEMBRANE PROTEIN MJ1562-RELATED"/>
    <property type="match status" value="1"/>
</dbReference>
<evidence type="ECO:0000256" key="1">
    <source>
        <dbReference type="ARBA" id="ARBA00004651"/>
    </source>
</evidence>
<feature type="transmembrane region" description="Helical" evidence="8">
    <location>
        <begin position="319"/>
        <end position="344"/>
    </location>
</feature>
<protein>
    <submittedName>
        <fullName evidence="10">RND superfamily putative drug exporter</fullName>
    </submittedName>
</protein>
<keyword evidence="11" id="KW-1185">Reference proteome</keyword>
<keyword evidence="4 8" id="KW-0812">Transmembrane</keyword>
<feature type="domain" description="SSD" evidence="9">
    <location>
        <begin position="559"/>
        <end position="685"/>
    </location>
</feature>
<feature type="transmembrane region" description="Helical" evidence="8">
    <location>
        <begin position="21"/>
        <end position="39"/>
    </location>
</feature>
<dbReference type="PANTHER" id="PTHR33406:SF6">
    <property type="entry name" value="MEMBRANE PROTEIN YDGH-RELATED"/>
    <property type="match status" value="1"/>
</dbReference>
<feature type="transmembrane region" description="Helical" evidence="8">
    <location>
        <begin position="628"/>
        <end position="654"/>
    </location>
</feature>
<feature type="transmembrane region" description="Helical" evidence="8">
    <location>
        <begin position="554"/>
        <end position="575"/>
    </location>
</feature>
<evidence type="ECO:0000256" key="4">
    <source>
        <dbReference type="ARBA" id="ARBA00022692"/>
    </source>
</evidence>
<comment type="subcellular location">
    <subcellularLocation>
        <location evidence="1">Cell membrane</location>
        <topology evidence="1">Multi-pass membrane protein</topology>
    </subcellularLocation>
</comment>
<accession>A0A4R6SEK9</accession>
<evidence type="ECO:0000313" key="10">
    <source>
        <dbReference type="EMBL" id="TDP97486.1"/>
    </source>
</evidence>
<dbReference type="Proteomes" id="UP000295444">
    <property type="component" value="Unassembled WGS sequence"/>
</dbReference>
<feature type="region of interest" description="Disordered" evidence="7">
    <location>
        <begin position="701"/>
        <end position="720"/>
    </location>
</feature>
<dbReference type="InterPro" id="IPR050545">
    <property type="entry name" value="Mycobact_MmpL"/>
</dbReference>
<evidence type="ECO:0000313" key="11">
    <source>
        <dbReference type="Proteomes" id="UP000295444"/>
    </source>
</evidence>
<dbReference type="InterPro" id="IPR000731">
    <property type="entry name" value="SSD"/>
</dbReference>
<feature type="transmembrane region" description="Helical" evidence="8">
    <location>
        <begin position="530"/>
        <end position="547"/>
    </location>
</feature>
<dbReference type="RefSeq" id="WP_208115683.1">
    <property type="nucleotide sequence ID" value="NZ_SNXZ01000003.1"/>
</dbReference>
<evidence type="ECO:0000259" key="9">
    <source>
        <dbReference type="PROSITE" id="PS50156"/>
    </source>
</evidence>
<evidence type="ECO:0000256" key="3">
    <source>
        <dbReference type="ARBA" id="ARBA00022475"/>
    </source>
</evidence>
<feature type="transmembrane region" description="Helical" evidence="8">
    <location>
        <begin position="247"/>
        <end position="269"/>
    </location>
</feature>
<dbReference type="GO" id="GO:0005886">
    <property type="term" value="C:plasma membrane"/>
    <property type="evidence" value="ECO:0007669"/>
    <property type="project" value="UniProtKB-SubCell"/>
</dbReference>
<comment type="similarity">
    <text evidence="2">Belongs to the resistance-nodulation-cell division (RND) (TC 2.A.6) family. MmpL subfamily.</text>
</comment>
<sequence>MKTLMDGVGRLARIPSGRVGKWVVVALWIVAVAALAPLGGKLSSVEDNQASAWLPGDAESTKAMDVTKNFQANDEVPTILIYEKPSGFTAEELATLGDQVKRLPTVPGVLPQVLGPQPSAEKPAQAAQVMLTLKLGGDGGGGWDKLPDTIKQIKDIAAPPPTMAGATMHVTGPGGNAADQAEAFSGIDGTLLFAAVGVVVVMLLLTYRSPILWLLPVLTAGFALFAAQGVIYLFAKYAGLSVNGQSAGILTVLVFGAGTDYALLLVARYREELRRHKDRHEAMAFALHRAGPAIWASAATVMAGMLCLIFAALNSTAGLGPVAAIGIGVALLAMVTLLPALLAICGRWLFWPVRPSYGSDDHTKDGFWAKIGRGIAKRPRITWAVAAVVLGVIALNTLNLKADGLTNAGNYTTRTDAVIGEEIAARHFPGGGNGQPMQVVTNVAQADQVRDAVARTPGIVPQSVKVSPPKGGVVMVQGTPSAQPDSPAAAQTLLALRDAVHQVPGADAKVGGMTAVQYDVGQANDHDRDLIIPIVLVLVFLILAALLRALVAPLLLIGTVVLSFFTAMGISSFFFDNVFGFEGADQSFPLFVFVFLVALGIDYNIFLMTRVREEALQFGTRRGALTGLAATGGVITSAGLVLAGTFAVLATLPLVAFAEIGFAVAVGVLIDTIIIRAVLVTALTLDVGRFMWWPGKLFHKRDEPETESSDRPESEALAVR</sequence>
<feature type="transmembrane region" description="Helical" evidence="8">
    <location>
        <begin position="183"/>
        <end position="205"/>
    </location>
</feature>